<evidence type="ECO:0000256" key="2">
    <source>
        <dbReference type="ARBA" id="ARBA00011982"/>
    </source>
</evidence>
<feature type="domain" description="SAM" evidence="7">
    <location>
        <begin position="733"/>
        <end position="804"/>
    </location>
</feature>
<dbReference type="InterPro" id="IPR011989">
    <property type="entry name" value="ARM-like"/>
</dbReference>
<evidence type="ECO:0000256" key="4">
    <source>
        <dbReference type="ARBA" id="ARBA00022859"/>
    </source>
</evidence>
<protein>
    <recommendedName>
        <fullName evidence="2">ADP-ribosyl cyclase/cyclic ADP-ribose hydrolase</fullName>
        <ecNumber evidence="2">3.2.2.6</ecNumber>
    </recommendedName>
</protein>
<dbReference type="InterPro" id="IPR013761">
    <property type="entry name" value="SAM/pointed_sf"/>
</dbReference>
<keyword evidence="4" id="KW-0391">Immunity</keyword>
<evidence type="ECO:0000259" key="7">
    <source>
        <dbReference type="PROSITE" id="PS50105"/>
    </source>
</evidence>
<dbReference type="SUPFAM" id="SSF52200">
    <property type="entry name" value="Toll/Interleukin receptor TIR domain"/>
    <property type="match status" value="1"/>
</dbReference>
<gene>
    <name evidence="8" type="ORF">X801_10080</name>
</gene>
<keyword evidence="3" id="KW-0399">Innate immunity</keyword>
<evidence type="ECO:0000256" key="1">
    <source>
        <dbReference type="ARBA" id="ARBA00008291"/>
    </source>
</evidence>
<dbReference type="InterPro" id="IPR016024">
    <property type="entry name" value="ARM-type_fold"/>
</dbReference>
<dbReference type="SUPFAM" id="SSF47769">
    <property type="entry name" value="SAM/Pointed domain"/>
    <property type="match status" value="1"/>
</dbReference>
<dbReference type="SUPFAM" id="SSF48371">
    <property type="entry name" value="ARM repeat"/>
    <property type="match status" value="1"/>
</dbReference>
<dbReference type="Proteomes" id="UP000243686">
    <property type="component" value="Unassembled WGS sequence"/>
</dbReference>
<dbReference type="PANTHER" id="PTHR46270:SF2">
    <property type="entry name" value="TIR DOMAIN-CONTAINING PROTEIN"/>
    <property type="match status" value="1"/>
</dbReference>
<dbReference type="Pfam" id="PF13676">
    <property type="entry name" value="TIR_2"/>
    <property type="match status" value="1"/>
</dbReference>
<dbReference type="InterPro" id="IPR001660">
    <property type="entry name" value="SAM"/>
</dbReference>
<dbReference type="EMBL" id="KV906861">
    <property type="protein sequence ID" value="OON14132.1"/>
    <property type="molecule type" value="Genomic_DNA"/>
</dbReference>
<dbReference type="Gene3D" id="1.25.10.10">
    <property type="entry name" value="Leucine-rich Repeat Variant"/>
    <property type="match status" value="1"/>
</dbReference>
<name>A0A1S8WI68_OPIVI</name>
<accession>A0A1S8WI68</accession>
<evidence type="ECO:0000256" key="5">
    <source>
        <dbReference type="ARBA" id="ARBA00023027"/>
    </source>
</evidence>
<reference evidence="8 9" key="1">
    <citation type="submission" date="2015-03" db="EMBL/GenBank/DDBJ databases">
        <title>Draft genome of the nematode, Opisthorchis viverrini.</title>
        <authorList>
            <person name="Mitreva M."/>
        </authorList>
    </citation>
    <scope>NUCLEOTIDE SEQUENCE [LARGE SCALE GENOMIC DNA]</scope>
    <source>
        <strain evidence="8">Khon Kaen</strain>
    </source>
</reference>
<evidence type="ECO:0000313" key="9">
    <source>
        <dbReference type="Proteomes" id="UP000243686"/>
    </source>
</evidence>
<keyword evidence="9" id="KW-1185">Reference proteome</keyword>
<evidence type="ECO:0000313" key="8">
    <source>
        <dbReference type="EMBL" id="OON14132.1"/>
    </source>
</evidence>
<dbReference type="GO" id="GO:0045087">
    <property type="term" value="P:innate immune response"/>
    <property type="evidence" value="ECO:0007669"/>
    <property type="project" value="UniProtKB-KW"/>
</dbReference>
<dbReference type="GO" id="GO:0061809">
    <property type="term" value="F:NAD+ nucleosidase activity, cyclic ADP-ribose generating"/>
    <property type="evidence" value="ECO:0007669"/>
    <property type="project" value="UniProtKB-EC"/>
</dbReference>
<dbReference type="GO" id="GO:0007165">
    <property type="term" value="P:signal transduction"/>
    <property type="evidence" value="ECO:0007669"/>
    <property type="project" value="InterPro"/>
</dbReference>
<organism evidence="8 9">
    <name type="scientific">Opisthorchis viverrini</name>
    <name type="common">Southeast Asian liver fluke</name>
    <dbReference type="NCBI Taxonomy" id="6198"/>
    <lineage>
        <taxon>Eukaryota</taxon>
        <taxon>Metazoa</taxon>
        <taxon>Spiralia</taxon>
        <taxon>Lophotrochozoa</taxon>
        <taxon>Platyhelminthes</taxon>
        <taxon>Trematoda</taxon>
        <taxon>Digenea</taxon>
        <taxon>Opisthorchiida</taxon>
        <taxon>Opisthorchiata</taxon>
        <taxon>Opisthorchiidae</taxon>
        <taxon>Opisthorchis</taxon>
    </lineage>
</organism>
<dbReference type="EC" id="3.2.2.6" evidence="2"/>
<evidence type="ECO:0000256" key="6">
    <source>
        <dbReference type="ARBA" id="ARBA00047304"/>
    </source>
</evidence>
<dbReference type="PANTHER" id="PTHR46270">
    <property type="entry name" value="ARMADILLO-TYPE FOLD-RELATED"/>
    <property type="match status" value="1"/>
</dbReference>
<dbReference type="Gene3D" id="1.10.150.50">
    <property type="entry name" value="Transcription Factor, Ets-1"/>
    <property type="match status" value="1"/>
</dbReference>
<dbReference type="Gene3D" id="3.40.50.10140">
    <property type="entry name" value="Toll/interleukin-1 receptor homology (TIR) domain"/>
    <property type="match status" value="1"/>
</dbReference>
<feature type="non-terminal residue" evidence="8">
    <location>
        <position position="805"/>
    </location>
</feature>
<dbReference type="PROSITE" id="PS50105">
    <property type="entry name" value="SAM_DOMAIN"/>
    <property type="match status" value="1"/>
</dbReference>
<proteinExistence type="inferred from homology"/>
<evidence type="ECO:0000256" key="3">
    <source>
        <dbReference type="ARBA" id="ARBA00022588"/>
    </source>
</evidence>
<dbReference type="InterPro" id="IPR000157">
    <property type="entry name" value="TIR_dom"/>
</dbReference>
<dbReference type="InterPro" id="IPR035897">
    <property type="entry name" value="Toll_tir_struct_dom_sf"/>
</dbReference>
<comment type="catalytic activity">
    <reaction evidence="6">
        <text>NAD(+) + H2O = ADP-D-ribose + nicotinamide + H(+)</text>
        <dbReference type="Rhea" id="RHEA:16301"/>
        <dbReference type="ChEBI" id="CHEBI:15377"/>
        <dbReference type="ChEBI" id="CHEBI:15378"/>
        <dbReference type="ChEBI" id="CHEBI:17154"/>
        <dbReference type="ChEBI" id="CHEBI:57540"/>
        <dbReference type="ChEBI" id="CHEBI:57967"/>
        <dbReference type="EC" id="3.2.2.6"/>
    </reaction>
    <physiologicalReaction direction="left-to-right" evidence="6">
        <dbReference type="Rhea" id="RHEA:16302"/>
    </physiologicalReaction>
</comment>
<dbReference type="AlphaFoldDB" id="A0A1S8WI68"/>
<comment type="similarity">
    <text evidence="1">Belongs to the SARM1 family.</text>
</comment>
<keyword evidence="5" id="KW-0520">NAD</keyword>
<sequence>MNSTLMRHSQLWEEAANQQWVEGTGFDDQWGIGGAIIGPEKNPSSEVDVNEAYTEKRNVQRRDLTFTCNRSLQMYSNQKNFPQLRCALSTPAFTRLSTSVNKREHPSSVLRLRTQMLCHSDTSERFLHYLSSDPYQTSKCEEVRALLEYIRSQSSIMTGIGNFDPWLVNLIDTEDFSQFYAHYIRLLYTKSPTDCISQPANQFVYNFIELQVVVWNLTDKADSLCLKLINKDVHGELFRLIGLSQFDPSHCLEERNARLIVHSSIGILHNLVRSVPTIRSWYRQADGTQILSRFLSYADWNTDSIGQPLLQYFSVLTAVLLLLSFLVSESENDVLLANDKYFVYLSKVLEDALDSTTLQSCKYGYGANELFAGLQNLAGSDENKKALIKNGAFSYIKKALNMGYHSRYHGQQEQSFSMPTMDLQVHDLMGNALELLWCLSFVPECVDHLVPGSELRRMIDQISEGKNWPADWRKAASGICWNLNRSRATPLVNPIQVDAMMATERLQSRRGKHLMISYKHSTQQIMLKVRDELRCRGYIVWMDVENMYGSFVDAMAKGIEQAAGVILGISQEFKNSPHCRQEVKYAYSLGIPLFPLTLEPDFFADGWLGILLAALPRISLTDESMVPDAVAHLAKQLGVRGHMSECNSGSEAQFSRTLDERSAILSLLGRSTQSFSGHHNERINLPGSIDFKSDASRIALHHPTTTHHPGQECEKPVISSHSLMPQMANVYFWSELEVCEWLDKANLSSYRGAFSNVNGQMLVELARLRLVSLDALCEGLFRNLGMKLTDQLRLLAALHQLSSTK</sequence>